<accession>A0A0A2L7I8</accession>
<protein>
    <submittedName>
        <fullName evidence="1">Uncharacterized protein</fullName>
    </submittedName>
</protein>
<keyword evidence="2" id="KW-1185">Reference proteome</keyword>
<name>A0A0A2L7I8_PENIT</name>
<dbReference type="OrthoDB" id="4355879at2759"/>
<gene>
    <name evidence="1" type="ORF">PITC_058580</name>
</gene>
<dbReference type="Proteomes" id="UP000030104">
    <property type="component" value="Unassembled WGS sequence"/>
</dbReference>
<proteinExistence type="predicted"/>
<dbReference type="OMA" id="PMEDVEY"/>
<dbReference type="HOGENOM" id="CLU_1050116_0_0_1"/>
<dbReference type="PhylomeDB" id="A0A0A2L7I8"/>
<dbReference type="AlphaFoldDB" id="A0A0A2L7I8"/>
<sequence length="304" mass="32455">MVLATMPPFSKSGLQVLAGEYLAGPLLKWDEMSLFDQLFAAGSEPEMSVLTWELTELLCNMVIVVGPGSPQAYLLRVVLAPEFAWFGLHWAGMPHPAQVSTSPSDLLNLLHSRPLAASVALHQNLGVGDEWKSLVGRLWAHLEPHSSYLPAGQLHPAAGNDNDILSRMEDVEYPPSPVEEDFGGVLPMEGVEFVSVPGVYIDTMIRDISPDMDVRVETGAVPAAAPPAAMTVPPSLPPVVPFLPPVVPSLPPVVPSLPPVVPSLPPVVPSLLVPSLPVVAPSLPVVPPSFPLAAPSTNKYRQRY</sequence>
<evidence type="ECO:0000313" key="2">
    <source>
        <dbReference type="Proteomes" id="UP000030104"/>
    </source>
</evidence>
<evidence type="ECO:0000313" key="1">
    <source>
        <dbReference type="EMBL" id="KGO75934.1"/>
    </source>
</evidence>
<reference evidence="1 2" key="1">
    <citation type="journal article" date="2015" name="Mol. Plant Microbe Interact.">
        <title>Genome, transcriptome, and functional analyses of Penicillium expansum provide new insights into secondary metabolism and pathogenicity.</title>
        <authorList>
            <person name="Ballester A.R."/>
            <person name="Marcet-Houben M."/>
            <person name="Levin E."/>
            <person name="Sela N."/>
            <person name="Selma-Lazaro C."/>
            <person name="Carmona L."/>
            <person name="Wisniewski M."/>
            <person name="Droby S."/>
            <person name="Gonzalez-Candelas L."/>
            <person name="Gabaldon T."/>
        </authorList>
    </citation>
    <scope>NUCLEOTIDE SEQUENCE [LARGE SCALE GENOMIC DNA]</scope>
    <source>
        <strain evidence="1 2">PHI-1</strain>
    </source>
</reference>
<dbReference type="EMBL" id="JQGA01000398">
    <property type="protein sequence ID" value="KGO75934.1"/>
    <property type="molecule type" value="Genomic_DNA"/>
</dbReference>
<organism evidence="1 2">
    <name type="scientific">Penicillium italicum</name>
    <name type="common">Blue mold</name>
    <dbReference type="NCBI Taxonomy" id="40296"/>
    <lineage>
        <taxon>Eukaryota</taxon>
        <taxon>Fungi</taxon>
        <taxon>Dikarya</taxon>
        <taxon>Ascomycota</taxon>
        <taxon>Pezizomycotina</taxon>
        <taxon>Eurotiomycetes</taxon>
        <taxon>Eurotiomycetidae</taxon>
        <taxon>Eurotiales</taxon>
        <taxon>Aspergillaceae</taxon>
        <taxon>Penicillium</taxon>
    </lineage>
</organism>
<comment type="caution">
    <text evidence="1">The sequence shown here is derived from an EMBL/GenBank/DDBJ whole genome shotgun (WGS) entry which is preliminary data.</text>
</comment>